<dbReference type="Gene3D" id="1.25.40.20">
    <property type="entry name" value="Ankyrin repeat-containing domain"/>
    <property type="match status" value="1"/>
</dbReference>
<protein>
    <submittedName>
        <fullName evidence="3">Het-E-1 heterokaryon incompatibility protein</fullName>
    </submittedName>
</protein>
<reference evidence="3 4" key="1">
    <citation type="submission" date="2020-05" db="EMBL/GenBank/DDBJ databases">
        <title>Identification and distribution of gene clusters putatively required for synthesis of sphingolipid metabolism inhibitors in phylogenetically diverse species of the filamentous fungus Fusarium.</title>
        <authorList>
            <person name="Kim H.-S."/>
            <person name="Busman M."/>
            <person name="Brown D.W."/>
            <person name="Divon H."/>
            <person name="Uhlig S."/>
            <person name="Proctor R.H."/>
        </authorList>
    </citation>
    <scope>NUCLEOTIDE SEQUENCE [LARGE SCALE GENOMIC DNA]</scope>
    <source>
        <strain evidence="3 4">NRRL 25211</strain>
    </source>
</reference>
<dbReference type="InterPro" id="IPR027417">
    <property type="entry name" value="P-loop_NTPase"/>
</dbReference>
<dbReference type="PANTHER" id="PTHR10039">
    <property type="entry name" value="AMELOGENIN"/>
    <property type="match status" value="1"/>
</dbReference>
<evidence type="ECO:0000259" key="2">
    <source>
        <dbReference type="Pfam" id="PF24883"/>
    </source>
</evidence>
<dbReference type="InterPro" id="IPR036770">
    <property type="entry name" value="Ankyrin_rpt-contain_sf"/>
</dbReference>
<dbReference type="PANTHER" id="PTHR10039:SF16">
    <property type="entry name" value="GPI INOSITOL-DEACYLASE"/>
    <property type="match status" value="1"/>
</dbReference>
<accession>A0A8H5KGT6</accession>
<name>A0A8H5KGT6_9HYPO</name>
<keyword evidence="4" id="KW-1185">Reference proteome</keyword>
<feature type="non-terminal residue" evidence="3">
    <location>
        <position position="1"/>
    </location>
</feature>
<comment type="caution">
    <text evidence="3">The sequence shown here is derived from an EMBL/GenBank/DDBJ whole genome shotgun (WGS) entry which is preliminary data.</text>
</comment>
<dbReference type="SUPFAM" id="SSF52540">
    <property type="entry name" value="P-loop containing nucleoside triphosphate hydrolases"/>
    <property type="match status" value="1"/>
</dbReference>
<keyword evidence="1" id="KW-0677">Repeat</keyword>
<dbReference type="Pfam" id="PF24883">
    <property type="entry name" value="NPHP3_N"/>
    <property type="match status" value="1"/>
</dbReference>
<evidence type="ECO:0000313" key="4">
    <source>
        <dbReference type="Proteomes" id="UP000544095"/>
    </source>
</evidence>
<sequence>MTQEPCLWTKAREELPQEVRDWLQTISGSLGLELTATQQLDQIIGHARQKQDQLEKNHRSFVIETTNHKWDLGQYFDRMVHWLDKFKGIGDVASSFDPLHSALPWAAFRFVLQAILAGKEHTDSLVRLLSLIPHFVFSGYVLEFVYTQQSIRFKQGTKVADVGAKSIINLEEQLVKLYVSIFDALWYGHLAQTRNKTKQRIVALFHFREPTDLLDGLKAQHQQVIQCGEECRRISDLGMSFEYINLLEELQGSVADLDGHVLKVLIWVDEQERNRTLTKISGVLFRKHHEEIKRKRTEGTSGSGKTFLISRVIDYCVDNAQDDEAIAFFYCKRDEGTRREPQDILQSILRQLSTTSKQSQTGTIHRALRGVPDRLEAMGTTFDIPNCQRLISMVTKDYSRTNIIVDALDECDKDSRWELLEALAAITNENHGVRLFVSSRTDDDIQRHFQQEPIIKIFAADNSDDINLFVRQRLSQDSRWNDLAPHVHRDIESVFRNKSEGMFQWAALQVKQLSQAASWNESSLKSHLSGAPKGLEALYAIIWHQIEQRSQYERQQAKNAIQWVLCALKPLPTVDLSTMMQINPEANIIGPIEKLSDREIQSICGNLLILDKRLRVWRFCHLSALEYIEKNHYSLTEAHYHASVCSLKFLQRGLRPSSLLSRNGSPSQEYGAVTPSRKTRAAVWDSSLVRNDYIILHGLRHVGQADSPAITNTELACQVRQFLGSTGPQSPTFQAWKSILSTLKYHKPHQTGFVSLVSPPLEVAAIFGLFHSLRDWWDTLDTSVENNSSALALAIRFKNEKIWKHLIERGFGINTGSPRPLTVAIKSNYTTAFETLINANSDTVHAESASGLYSPDYLLNIAAWNSNTSLILFLVKELGADVNSRLSGMSALIKALE</sequence>
<dbReference type="InterPro" id="IPR056884">
    <property type="entry name" value="NPHP3-like_N"/>
</dbReference>
<dbReference type="EMBL" id="JAAOAR010000852">
    <property type="protein sequence ID" value="KAF5572989.1"/>
    <property type="molecule type" value="Genomic_DNA"/>
</dbReference>
<dbReference type="SUPFAM" id="SSF48403">
    <property type="entry name" value="Ankyrin repeat"/>
    <property type="match status" value="1"/>
</dbReference>
<gene>
    <name evidence="3" type="ORF">FPANT_12658</name>
</gene>
<dbReference type="Gene3D" id="3.40.50.300">
    <property type="entry name" value="P-loop containing nucleotide triphosphate hydrolases"/>
    <property type="match status" value="1"/>
</dbReference>
<evidence type="ECO:0000313" key="3">
    <source>
        <dbReference type="EMBL" id="KAF5572989.1"/>
    </source>
</evidence>
<organism evidence="3 4">
    <name type="scientific">Fusarium pseudoanthophilum</name>
    <dbReference type="NCBI Taxonomy" id="48495"/>
    <lineage>
        <taxon>Eukaryota</taxon>
        <taxon>Fungi</taxon>
        <taxon>Dikarya</taxon>
        <taxon>Ascomycota</taxon>
        <taxon>Pezizomycotina</taxon>
        <taxon>Sordariomycetes</taxon>
        <taxon>Hypocreomycetidae</taxon>
        <taxon>Hypocreales</taxon>
        <taxon>Nectriaceae</taxon>
        <taxon>Fusarium</taxon>
        <taxon>Fusarium fujikuroi species complex</taxon>
    </lineage>
</organism>
<dbReference type="AlphaFoldDB" id="A0A8H5KGT6"/>
<evidence type="ECO:0000256" key="1">
    <source>
        <dbReference type="ARBA" id="ARBA00022737"/>
    </source>
</evidence>
<feature type="domain" description="Nephrocystin 3-like N-terminal" evidence="2">
    <location>
        <begin position="298"/>
        <end position="440"/>
    </location>
</feature>
<proteinExistence type="predicted"/>
<dbReference type="Proteomes" id="UP000544095">
    <property type="component" value="Unassembled WGS sequence"/>
</dbReference>